<dbReference type="SUPFAM" id="SSF52540">
    <property type="entry name" value="P-loop containing nucleoside triphosphate hydrolases"/>
    <property type="match status" value="1"/>
</dbReference>
<sequence length="724" mass="81384">MKKPTSLNWLEMNWQRPFEFQTVCDTVVHLSGLTGRHPFVWEVRISTSCIKFLLGFAPTDENKLKRLFSAHNNVQFSGLKNRRAKTLLASQININHQHFSLKTNNIEGMVRSFLAISSNLAKNEEITLQLVIGKSRTPSPIPKNLPNLSSTWFQRLTSNIPPLSPESQKLMKEKLHYATFQTVMRLGISTPEKARQITLHNQAMASLRIIESNGASFRFKKINPKEIDDAEMPWSPQTHLSAIELASLLMLPAGEADMPTFPRHPKTIIPPIAYKIPEKQSLRTFGETLESNPKPLHIPLQNALMHTQILAPTGAGKSVAMTNLALQDIEAGRSVVVIDAKQDTITQILERIPEKRDRDVVVLDPSSTRLVGINIFDMVHHGVSPELVTDMLLNIFEKLFPENFGIRSRDVLLAGISTLAKTPNSNLAMLPTLLTNKAFRQKILKNIEDPLGLESFWNYYENLSEAERQQLIAPSLNKLRQLFNRPSLRAILGQSNPKFSLMEIFTSRKVVLINLNKGVLGAESARLLGSIITASLHALTLRRAQISPAKRHPVMIYIDEFPAYISVVEDFEESLAMARSLGVGYILAHQTLSQLPSSLKFAIEANCKNKIIFGLGMSDAREIARQTTELTAEDLHALAPYQIYVRIPMFAHHYKWISGRTNPLSPASRNGAKLFLSSLLEYGTLLEEIEEELLANLRTPVHQESQNSNSFNHNLGRKKKEQNA</sequence>
<dbReference type="PATRIC" id="fig|1302.21.peg.2230"/>
<dbReference type="PANTHER" id="PTHR30121">
    <property type="entry name" value="UNCHARACTERIZED PROTEIN YJGR-RELATED"/>
    <property type="match status" value="1"/>
</dbReference>
<dbReference type="Gene3D" id="3.40.50.300">
    <property type="entry name" value="P-loop containing nucleotide triphosphate hydrolases"/>
    <property type="match status" value="2"/>
</dbReference>
<dbReference type="PANTHER" id="PTHR30121:SF6">
    <property type="entry name" value="SLR6007 PROTEIN"/>
    <property type="match status" value="1"/>
</dbReference>
<dbReference type="EMBL" id="LQRC01000258">
    <property type="protein sequence ID" value="KXT68819.1"/>
    <property type="molecule type" value="Genomic_DNA"/>
</dbReference>
<evidence type="ECO:0000313" key="3">
    <source>
        <dbReference type="Proteomes" id="UP000070096"/>
    </source>
</evidence>
<dbReference type="InterPro" id="IPR051162">
    <property type="entry name" value="T4SS_component"/>
</dbReference>
<organism evidence="2 3">
    <name type="scientific">Streptococcus gordonii</name>
    <dbReference type="NCBI Taxonomy" id="1302"/>
    <lineage>
        <taxon>Bacteria</taxon>
        <taxon>Bacillati</taxon>
        <taxon>Bacillota</taxon>
        <taxon>Bacilli</taxon>
        <taxon>Lactobacillales</taxon>
        <taxon>Streptococcaceae</taxon>
        <taxon>Streptococcus</taxon>
    </lineage>
</organism>
<evidence type="ECO:0000313" key="2">
    <source>
        <dbReference type="EMBL" id="KXT68819.1"/>
    </source>
</evidence>
<dbReference type="InterPro" id="IPR027417">
    <property type="entry name" value="P-loop_NTPase"/>
</dbReference>
<dbReference type="InterPro" id="IPR003688">
    <property type="entry name" value="TraG/VirD4"/>
</dbReference>
<dbReference type="Proteomes" id="UP000070096">
    <property type="component" value="Unassembled WGS sequence"/>
</dbReference>
<comment type="caution">
    <text evidence="2">The sequence shown here is derived from an EMBL/GenBank/DDBJ whole genome shotgun (WGS) entry which is preliminary data.</text>
</comment>
<dbReference type="GO" id="GO:0016020">
    <property type="term" value="C:membrane"/>
    <property type="evidence" value="ECO:0007669"/>
    <property type="project" value="InterPro"/>
</dbReference>
<feature type="compositionally biased region" description="Polar residues" evidence="1">
    <location>
        <begin position="702"/>
        <end position="713"/>
    </location>
</feature>
<dbReference type="Pfam" id="PF02534">
    <property type="entry name" value="T4SS-DNA_transf"/>
    <property type="match status" value="1"/>
</dbReference>
<accession>A0A139MYH9</accession>
<feature type="compositionally biased region" description="Basic residues" evidence="1">
    <location>
        <begin position="715"/>
        <end position="724"/>
    </location>
</feature>
<name>A0A139MYH9_STRGN</name>
<feature type="region of interest" description="Disordered" evidence="1">
    <location>
        <begin position="700"/>
        <end position="724"/>
    </location>
</feature>
<reference evidence="2 3" key="1">
    <citation type="submission" date="2016-01" db="EMBL/GenBank/DDBJ databases">
        <title>Highly variable Streptococcus oralis are common among viridans streptococci isolated from primates.</title>
        <authorList>
            <person name="Denapaite D."/>
            <person name="Rieger M."/>
            <person name="Koendgen S."/>
            <person name="Brueckner R."/>
            <person name="Ochigava I."/>
            <person name="Kappeler P."/>
            <person name="Maetz-Rensing K."/>
            <person name="Leendertz F."/>
            <person name="Hakenbeck R."/>
        </authorList>
    </citation>
    <scope>NUCLEOTIDE SEQUENCE [LARGE SCALE GENOMIC DNA]</scope>
    <source>
        <strain evidence="2 3">DD07</strain>
    </source>
</reference>
<dbReference type="CDD" id="cd01127">
    <property type="entry name" value="TrwB_TraG_TraD_VirD4"/>
    <property type="match status" value="1"/>
</dbReference>
<proteinExistence type="predicted"/>
<gene>
    <name evidence="2" type="ORF">SGODD07_02019</name>
</gene>
<evidence type="ECO:0008006" key="4">
    <source>
        <dbReference type="Google" id="ProtNLM"/>
    </source>
</evidence>
<dbReference type="AlphaFoldDB" id="A0A139MYH9"/>
<protein>
    <recommendedName>
        <fullName evidence="4">Type IV secretory system conjugative DNA transfer family protein</fullName>
    </recommendedName>
</protein>
<evidence type="ECO:0000256" key="1">
    <source>
        <dbReference type="SAM" id="MobiDB-lite"/>
    </source>
</evidence>